<dbReference type="AlphaFoldDB" id="A0A9E7PR00"/>
<sequence>MTSGQTSTGIVPLLSDLEIEICAKDCGGWSTVITQKGITVAKEDTKTEPWVQTEIVKKLSKQVGNKTAYKSGAIQDAISQYFEEFKASDDGKALLSEPARKVIEETEAVIWETSDPPIIRIILKSGDEWIFKISELASPQPKNLNSKWLETYEGVLYATTKDFSRCIEFWLEIKQKIEVFEDIPEFENVLRDLRLEISQCTISDDRKKIQQEGWVRIGENIVVAPFKILEFLEKHGKGSNDRARFSKFMRKSGFMIKNTSPLRIDNEIIRAWFLNDKILLKNTSSMDSVEDISSVDGVV</sequence>
<organism evidence="1 2">
    <name type="scientific">Methanoplanus endosymbiosus</name>
    <dbReference type="NCBI Taxonomy" id="33865"/>
    <lineage>
        <taxon>Archaea</taxon>
        <taxon>Methanobacteriati</taxon>
        <taxon>Methanobacteriota</taxon>
        <taxon>Stenosarchaea group</taxon>
        <taxon>Methanomicrobia</taxon>
        <taxon>Methanomicrobiales</taxon>
        <taxon>Methanomicrobiaceae</taxon>
        <taxon>Methanoplanus</taxon>
    </lineage>
</organism>
<keyword evidence="2" id="KW-1185">Reference proteome</keyword>
<accession>A0A9E7PR00</accession>
<name>A0A9E7PR00_9EURY</name>
<reference evidence="1" key="1">
    <citation type="submission" date="2022-04" db="EMBL/GenBank/DDBJ databases">
        <title>Complete genome of Methanoplanus endosymbiosus DSM 3599.</title>
        <authorList>
            <person name="Chen S.-C."/>
            <person name="You Y.-T."/>
            <person name="Zhou Y.-Z."/>
            <person name="Lai M.-C."/>
        </authorList>
    </citation>
    <scope>NUCLEOTIDE SEQUENCE</scope>
    <source>
        <strain evidence="1">DSM 3599</strain>
    </source>
</reference>
<dbReference type="Proteomes" id="UP001060368">
    <property type="component" value="Chromosome"/>
</dbReference>
<dbReference type="GeneID" id="74306792"/>
<dbReference type="EMBL" id="CP096115">
    <property type="protein sequence ID" value="UUX93261.1"/>
    <property type="molecule type" value="Genomic_DNA"/>
</dbReference>
<gene>
    <name evidence="1" type="ORF">L6E24_03810</name>
</gene>
<dbReference type="KEGG" id="mend:L6E24_03810"/>
<proteinExistence type="predicted"/>
<dbReference type="RefSeq" id="WP_257743400.1">
    <property type="nucleotide sequence ID" value="NZ_CP096115.1"/>
</dbReference>
<evidence type="ECO:0000313" key="2">
    <source>
        <dbReference type="Proteomes" id="UP001060368"/>
    </source>
</evidence>
<evidence type="ECO:0000313" key="1">
    <source>
        <dbReference type="EMBL" id="UUX93261.1"/>
    </source>
</evidence>
<protein>
    <submittedName>
        <fullName evidence="1">Uncharacterized protein</fullName>
    </submittedName>
</protein>